<evidence type="ECO:0000313" key="2">
    <source>
        <dbReference type="EMBL" id="EJK69792.1"/>
    </source>
</evidence>
<gene>
    <name evidence="2" type="ORF">THAOC_08911</name>
</gene>
<name>K0TH65_THAOC</name>
<dbReference type="AlphaFoldDB" id="K0TH65"/>
<comment type="caution">
    <text evidence="2">The sequence shown here is derived from an EMBL/GenBank/DDBJ whole genome shotgun (WGS) entry which is preliminary data.</text>
</comment>
<organism evidence="2 3">
    <name type="scientific">Thalassiosira oceanica</name>
    <name type="common">Marine diatom</name>
    <dbReference type="NCBI Taxonomy" id="159749"/>
    <lineage>
        <taxon>Eukaryota</taxon>
        <taxon>Sar</taxon>
        <taxon>Stramenopiles</taxon>
        <taxon>Ochrophyta</taxon>
        <taxon>Bacillariophyta</taxon>
        <taxon>Coscinodiscophyceae</taxon>
        <taxon>Thalassiosirophycidae</taxon>
        <taxon>Thalassiosirales</taxon>
        <taxon>Thalassiosiraceae</taxon>
        <taxon>Thalassiosira</taxon>
    </lineage>
</organism>
<proteinExistence type="predicted"/>
<dbReference type="EMBL" id="AGNL01009546">
    <property type="protein sequence ID" value="EJK69792.1"/>
    <property type="molecule type" value="Genomic_DNA"/>
</dbReference>
<feature type="non-terminal residue" evidence="2">
    <location>
        <position position="125"/>
    </location>
</feature>
<feature type="region of interest" description="Disordered" evidence="1">
    <location>
        <begin position="47"/>
        <end position="85"/>
    </location>
</feature>
<protein>
    <submittedName>
        <fullName evidence="2">Uncharacterized protein</fullName>
    </submittedName>
</protein>
<sequence>MSEDASAFANPSSCLLSPLLSFSGLLAVGPWASGRASKIATTGWEATFRNRRPLTRKPKEERRAGRAGQGAGDHRSPPPLGAPPTLGHLEFRTYVLARCTGFSLSPFASHIETSSAAVSRAVHQR</sequence>
<accession>K0TH65</accession>
<evidence type="ECO:0000256" key="1">
    <source>
        <dbReference type="SAM" id="MobiDB-lite"/>
    </source>
</evidence>
<keyword evidence="3" id="KW-1185">Reference proteome</keyword>
<dbReference type="Proteomes" id="UP000266841">
    <property type="component" value="Unassembled WGS sequence"/>
</dbReference>
<reference evidence="2 3" key="1">
    <citation type="journal article" date="2012" name="Genome Biol.">
        <title>Genome and low-iron response of an oceanic diatom adapted to chronic iron limitation.</title>
        <authorList>
            <person name="Lommer M."/>
            <person name="Specht M."/>
            <person name="Roy A.S."/>
            <person name="Kraemer L."/>
            <person name="Andreson R."/>
            <person name="Gutowska M.A."/>
            <person name="Wolf J."/>
            <person name="Bergner S.V."/>
            <person name="Schilhabel M.B."/>
            <person name="Klostermeier U.C."/>
            <person name="Beiko R.G."/>
            <person name="Rosenstiel P."/>
            <person name="Hippler M."/>
            <person name="Laroche J."/>
        </authorList>
    </citation>
    <scope>NUCLEOTIDE SEQUENCE [LARGE SCALE GENOMIC DNA]</scope>
    <source>
        <strain evidence="2 3">CCMP1005</strain>
    </source>
</reference>
<evidence type="ECO:0000313" key="3">
    <source>
        <dbReference type="Proteomes" id="UP000266841"/>
    </source>
</evidence>